<dbReference type="EC" id="4.2.1.40" evidence="1"/>
<dbReference type="SUPFAM" id="SSF51604">
    <property type="entry name" value="Enolase C-terminal domain-like"/>
    <property type="match status" value="1"/>
</dbReference>
<organism evidence="1 2">
    <name type="scientific">Salmonella enterica subsp. arizonae</name>
    <dbReference type="NCBI Taxonomy" id="59203"/>
    <lineage>
        <taxon>Bacteria</taxon>
        <taxon>Pseudomonadati</taxon>
        <taxon>Pseudomonadota</taxon>
        <taxon>Gammaproteobacteria</taxon>
        <taxon>Enterobacterales</taxon>
        <taxon>Enterobacteriaceae</taxon>
        <taxon>Salmonella</taxon>
    </lineage>
</organism>
<dbReference type="Gene3D" id="3.30.390.10">
    <property type="entry name" value="Enolase-like, N-terminal domain"/>
    <property type="match status" value="1"/>
</dbReference>
<dbReference type="EMBL" id="UGXD01000002">
    <property type="protein sequence ID" value="SUG31717.1"/>
    <property type="molecule type" value="Genomic_DNA"/>
</dbReference>
<evidence type="ECO:0000313" key="2">
    <source>
        <dbReference type="Proteomes" id="UP000254762"/>
    </source>
</evidence>
<protein>
    <submittedName>
        <fullName evidence="1">Glucarate dehydratase 1</fullName>
        <ecNumber evidence="1">4.2.1.40</ecNumber>
    </submittedName>
</protein>
<dbReference type="InterPro" id="IPR036849">
    <property type="entry name" value="Enolase-like_C_sf"/>
</dbReference>
<evidence type="ECO:0000313" key="1">
    <source>
        <dbReference type="EMBL" id="SUG31717.1"/>
    </source>
</evidence>
<dbReference type="AlphaFoldDB" id="A0A379SQR5"/>
<proteinExistence type="predicted"/>
<sequence length="57" mass="6476">MQVPAKPGLGVEIDMDQVMKAHELYQKHGLGARDDAMGMQYLIPGWTFDNKRPCMVR</sequence>
<keyword evidence="1" id="KW-0456">Lyase</keyword>
<dbReference type="Gene3D" id="3.20.20.120">
    <property type="entry name" value="Enolase-like C-terminal domain"/>
    <property type="match status" value="1"/>
</dbReference>
<dbReference type="GO" id="GO:0008872">
    <property type="term" value="F:glucarate dehydratase activity"/>
    <property type="evidence" value="ECO:0007669"/>
    <property type="project" value="UniProtKB-EC"/>
</dbReference>
<dbReference type="InterPro" id="IPR029017">
    <property type="entry name" value="Enolase-like_N"/>
</dbReference>
<dbReference type="Proteomes" id="UP000254762">
    <property type="component" value="Unassembled WGS sequence"/>
</dbReference>
<reference evidence="1 2" key="1">
    <citation type="submission" date="2018-06" db="EMBL/GenBank/DDBJ databases">
        <authorList>
            <consortium name="Pathogen Informatics"/>
            <person name="Doyle S."/>
        </authorList>
    </citation>
    <scope>NUCLEOTIDE SEQUENCE [LARGE SCALE GENOMIC DNA]</scope>
    <source>
        <strain evidence="1 2">NCTC7304</strain>
    </source>
</reference>
<name>A0A379SQR5_SALER</name>
<gene>
    <name evidence="1" type="primary">ygcX_2</name>
    <name evidence="1" type="ORF">NCTC7304_01114</name>
</gene>
<accession>A0A379SQR5</accession>